<feature type="transmembrane region" description="Helical" evidence="1">
    <location>
        <begin position="187"/>
        <end position="204"/>
    </location>
</feature>
<feature type="transmembrane region" description="Helical" evidence="1">
    <location>
        <begin position="107"/>
        <end position="127"/>
    </location>
</feature>
<feature type="transmembrane region" description="Helical" evidence="1">
    <location>
        <begin position="7"/>
        <end position="23"/>
    </location>
</feature>
<evidence type="ECO:0000313" key="2">
    <source>
        <dbReference type="EMBL" id="SEJ09940.1"/>
    </source>
</evidence>
<proteinExistence type="predicted"/>
<name>A0A1H6WAV2_9MICO</name>
<keyword evidence="1" id="KW-0472">Membrane</keyword>
<reference evidence="3" key="1">
    <citation type="submission" date="2016-10" db="EMBL/GenBank/DDBJ databases">
        <authorList>
            <person name="Varghese N."/>
        </authorList>
    </citation>
    <scope>NUCLEOTIDE SEQUENCE [LARGE SCALE GENOMIC DNA]</scope>
    <source>
        <strain evidence="3">DSM 24868</strain>
    </source>
</reference>
<feature type="transmembrane region" description="Helical" evidence="1">
    <location>
        <begin position="164"/>
        <end position="181"/>
    </location>
</feature>
<dbReference type="STRING" id="1043493.SAMN05421637_0769"/>
<evidence type="ECO:0000313" key="3">
    <source>
        <dbReference type="Proteomes" id="UP000183315"/>
    </source>
</evidence>
<evidence type="ECO:0000256" key="1">
    <source>
        <dbReference type="SAM" id="Phobius"/>
    </source>
</evidence>
<organism evidence="2 3">
    <name type="scientific">Demequina mangrovi</name>
    <dbReference type="NCBI Taxonomy" id="1043493"/>
    <lineage>
        <taxon>Bacteria</taxon>
        <taxon>Bacillati</taxon>
        <taxon>Actinomycetota</taxon>
        <taxon>Actinomycetes</taxon>
        <taxon>Micrococcales</taxon>
        <taxon>Demequinaceae</taxon>
        <taxon>Demequina</taxon>
    </lineage>
</organism>
<dbReference type="EMBL" id="FNZI01000002">
    <property type="protein sequence ID" value="SEJ09940.1"/>
    <property type="molecule type" value="Genomic_DNA"/>
</dbReference>
<keyword evidence="1" id="KW-1133">Transmembrane helix</keyword>
<keyword evidence="1" id="KW-0812">Transmembrane</keyword>
<keyword evidence="3" id="KW-1185">Reference proteome</keyword>
<dbReference type="AlphaFoldDB" id="A0A1H6WAV2"/>
<dbReference type="Proteomes" id="UP000183315">
    <property type="component" value="Unassembled WGS sequence"/>
</dbReference>
<sequence>MLPTTRATISAAAAAFIAAGGFLGTRYLAVTVLVMIVVLALGWPALLRASRRRSASVILAVGGGLAVVAVVLGRSAPHLRHMVIAVALMVIAALVAEVFLPSSRGRAVTSVAATCAGAIVVGSGAAWVAASRTHGAEDLVVAGGTALAVAAITNVVTRSPQVNSILALVLATASGFAVGMVLPELPWYAGAGIGLLCGVIVTLLQELMRREPRAKGWLPGMSSALAPVLSAGVLVYVGGRLLVG</sequence>
<feature type="transmembrane region" description="Helical" evidence="1">
    <location>
        <begin position="139"/>
        <end position="157"/>
    </location>
</feature>
<accession>A0A1H6WAV2</accession>
<feature type="transmembrane region" description="Helical" evidence="1">
    <location>
        <begin position="216"/>
        <end position="237"/>
    </location>
</feature>
<feature type="transmembrane region" description="Helical" evidence="1">
    <location>
        <begin position="29"/>
        <end position="47"/>
    </location>
</feature>
<gene>
    <name evidence="2" type="ORF">SAMN05421637_0769</name>
</gene>
<feature type="transmembrane region" description="Helical" evidence="1">
    <location>
        <begin position="54"/>
        <end position="73"/>
    </location>
</feature>
<protein>
    <submittedName>
        <fullName evidence="2">Uncharacterized protein</fullName>
    </submittedName>
</protein>
<dbReference type="RefSeq" id="WP_052406085.1">
    <property type="nucleotide sequence ID" value="NZ_BBLU01000017.1"/>
</dbReference>
<feature type="transmembrane region" description="Helical" evidence="1">
    <location>
        <begin position="79"/>
        <end position="100"/>
    </location>
</feature>